<dbReference type="SMART" id="SM01119">
    <property type="entry name" value="D-ser_dehydrat"/>
    <property type="match status" value="1"/>
</dbReference>
<dbReference type="Gene3D" id="2.40.37.20">
    <property type="entry name" value="D-serine dehydratase-like domain"/>
    <property type="match status" value="1"/>
</dbReference>
<dbReference type="GO" id="GO:0008784">
    <property type="term" value="F:alanine racemase activity"/>
    <property type="evidence" value="ECO:0007669"/>
    <property type="project" value="UniProtKB-EC"/>
</dbReference>
<comment type="similarity">
    <text evidence="1">Belongs to the DSD1 family.</text>
</comment>
<dbReference type="RefSeq" id="WP_350347456.1">
    <property type="nucleotide sequence ID" value="NZ_CP158374.1"/>
</dbReference>
<evidence type="ECO:0000313" key="4">
    <source>
        <dbReference type="EMBL" id="XBX81434.1"/>
    </source>
</evidence>
<accession>A0AAU7W4N4</accession>
<proteinExistence type="inferred from homology"/>
<dbReference type="PANTHER" id="PTHR28004">
    <property type="entry name" value="ZGC:162816-RELATED"/>
    <property type="match status" value="1"/>
</dbReference>
<dbReference type="InterPro" id="IPR029066">
    <property type="entry name" value="PLP-binding_barrel"/>
</dbReference>
<dbReference type="Pfam" id="PF01168">
    <property type="entry name" value="Ala_racemase_N"/>
    <property type="match status" value="1"/>
</dbReference>
<dbReference type="InterPro" id="IPR051466">
    <property type="entry name" value="D-amino_acid_metab_enzyme"/>
</dbReference>
<evidence type="ECO:0000259" key="3">
    <source>
        <dbReference type="SMART" id="SM01119"/>
    </source>
</evidence>
<evidence type="ECO:0000256" key="1">
    <source>
        <dbReference type="ARBA" id="ARBA00005323"/>
    </source>
</evidence>
<dbReference type="GO" id="GO:0016829">
    <property type="term" value="F:lyase activity"/>
    <property type="evidence" value="ECO:0007669"/>
    <property type="project" value="UniProtKB-KW"/>
</dbReference>
<dbReference type="InterPro" id="IPR042208">
    <property type="entry name" value="D-ser_dehydrat-like_sf"/>
</dbReference>
<keyword evidence="2" id="KW-0456">Lyase</keyword>
<dbReference type="AlphaFoldDB" id="A0AAU7W4N4"/>
<organism evidence="4">
    <name type="scientific">Agromyces sp. G08B096</name>
    <dbReference type="NCBI Taxonomy" id="3156399"/>
    <lineage>
        <taxon>Bacteria</taxon>
        <taxon>Bacillati</taxon>
        <taxon>Actinomycetota</taxon>
        <taxon>Actinomycetes</taxon>
        <taxon>Micrococcales</taxon>
        <taxon>Microbacteriaceae</taxon>
        <taxon>Agromyces</taxon>
    </lineage>
</organism>
<dbReference type="EC" id="5.1.1.1" evidence="4"/>
<dbReference type="InterPro" id="IPR026956">
    <property type="entry name" value="D-ser_dehydrat-like_dom"/>
</dbReference>
<dbReference type="PANTHER" id="PTHR28004:SF8">
    <property type="entry name" value="D-SERINE DEAMINASE"/>
    <property type="match status" value="1"/>
</dbReference>
<name>A0AAU7W4N4_9MICO</name>
<dbReference type="EMBL" id="CP158374">
    <property type="protein sequence ID" value="XBX81434.1"/>
    <property type="molecule type" value="Genomic_DNA"/>
</dbReference>
<dbReference type="SUPFAM" id="SSF51419">
    <property type="entry name" value="PLP-binding barrel"/>
    <property type="match status" value="1"/>
</dbReference>
<evidence type="ECO:0000256" key="2">
    <source>
        <dbReference type="ARBA" id="ARBA00023239"/>
    </source>
</evidence>
<protein>
    <submittedName>
        <fullName evidence="4">Alanine racemase</fullName>
        <ecNumber evidence="4">5.1.1.1</ecNumber>
    </submittedName>
</protein>
<dbReference type="Gene3D" id="3.20.20.10">
    <property type="entry name" value="Alanine racemase"/>
    <property type="match status" value="1"/>
</dbReference>
<reference evidence="4" key="1">
    <citation type="submission" date="2024-05" db="EMBL/GenBank/DDBJ databases">
        <authorList>
            <person name="Yu L."/>
        </authorList>
    </citation>
    <scope>NUCLEOTIDE SEQUENCE</scope>
    <source>
        <strain evidence="4">G08B096</strain>
    </source>
</reference>
<keyword evidence="4" id="KW-0413">Isomerase</keyword>
<dbReference type="Pfam" id="PF14031">
    <property type="entry name" value="D-ser_dehydrat"/>
    <property type="match status" value="1"/>
</dbReference>
<gene>
    <name evidence="4" type="ORF">ABIQ69_12545</name>
</gene>
<sequence length="445" mass="45753">MPRLDPSALAALGDERLGAAEKGLPARAAGSTVRDFLATTPSLDEFWTPLLVLDRAALRHNARVIQHWAGSRGLELMPHGKTTMAPELWQLQLEAGATGLTLATPGQVRAARAFGADSVQLANAFVAPAALAWLAAELEDPGFAFCCWADSVATVDAMERGLAETGAAASLPRPIDVLVELGAPGGRTGARTVGEAVEVARRVTASPVLRLAGVAGYEGSLGHDRSPESLGAVHDYLDALRALFDVARDLAADARDDVTAPVLSVGGSAYLDLVAETVAPVVAAARDSGEAARVVVRSGASLVHDEGFYRGISPLEGELTAAMRGLARVVSHPEPGLALLDAGKRDLPYDEGLPVPLDVAAGVGAALAQAAGVVPGAGRLADASVSAMNDQHAFLRAHGALPVAVGDVVALGLSHPCTAFDKWRFVPMVEGGGSDTVVGLVRTLF</sequence>
<feature type="domain" description="D-serine dehydratase-like" evidence="3">
    <location>
        <begin position="322"/>
        <end position="430"/>
    </location>
</feature>
<dbReference type="InterPro" id="IPR001608">
    <property type="entry name" value="Ala_racemase_N"/>
</dbReference>